<dbReference type="Gramene" id="TVU32142">
    <property type="protein sequence ID" value="TVU32142"/>
    <property type="gene ID" value="EJB05_23861"/>
</dbReference>
<evidence type="ECO:0000259" key="5">
    <source>
        <dbReference type="Pfam" id="PF14368"/>
    </source>
</evidence>
<feature type="domain" description="Bifunctional inhibitor/plant lipid transfer protein/seed storage helical" evidence="5">
    <location>
        <begin position="54"/>
        <end position="134"/>
    </location>
</feature>
<keyword evidence="4" id="KW-0472">Membrane</keyword>
<comment type="caution">
    <text evidence="6">The sequence shown here is derived from an EMBL/GenBank/DDBJ whole genome shotgun (WGS) entry which is preliminary data.</text>
</comment>
<dbReference type="GO" id="GO:0008289">
    <property type="term" value="F:lipid binding"/>
    <property type="evidence" value="ECO:0007669"/>
    <property type="project" value="UniProtKB-KW"/>
</dbReference>
<evidence type="ECO:0000313" key="6">
    <source>
        <dbReference type="EMBL" id="TVU32142.1"/>
    </source>
</evidence>
<dbReference type="Proteomes" id="UP000324897">
    <property type="component" value="Chromosome 1"/>
</dbReference>
<dbReference type="Gene3D" id="1.10.110.10">
    <property type="entry name" value="Plant lipid-transfer and hydrophobic proteins"/>
    <property type="match status" value="1"/>
</dbReference>
<gene>
    <name evidence="6" type="ORF">EJB05_23861</name>
</gene>
<proteinExistence type="inferred from homology"/>
<evidence type="ECO:0000256" key="2">
    <source>
        <dbReference type="ARBA" id="ARBA00022448"/>
    </source>
</evidence>
<sequence>MIIENHACVNLIEAHMNAIKARTDITVYLGVKKRGREKKIVAGVMAKKMVALLVALVVVAAMSGGGAWADGCNPESLSVCLPSLVSGSKPTDACCTNLHAQQGCLCQYAKDPKYSKYISGPNARNTLTSCGMAIPSC</sequence>
<keyword evidence="4" id="KW-0812">Transmembrane</keyword>
<protein>
    <recommendedName>
        <fullName evidence="5">Bifunctional inhibitor/plant lipid transfer protein/seed storage helical domain-containing protein</fullName>
    </recommendedName>
</protein>
<dbReference type="Pfam" id="PF14368">
    <property type="entry name" value="LTP_2"/>
    <property type="match status" value="1"/>
</dbReference>
<keyword evidence="4" id="KW-1133">Transmembrane helix</keyword>
<dbReference type="PANTHER" id="PTHR33214:SF50">
    <property type="entry name" value="LIPID-TRANSFER PROTEIN 2G, PUTATIVE, EXPRESSED-RELATED"/>
    <property type="match status" value="1"/>
</dbReference>
<evidence type="ECO:0000256" key="4">
    <source>
        <dbReference type="SAM" id="Phobius"/>
    </source>
</evidence>
<feature type="transmembrane region" description="Helical" evidence="4">
    <location>
        <begin position="49"/>
        <end position="69"/>
    </location>
</feature>
<evidence type="ECO:0000256" key="3">
    <source>
        <dbReference type="ARBA" id="ARBA00023121"/>
    </source>
</evidence>
<dbReference type="InterPro" id="IPR036312">
    <property type="entry name" value="Bifun_inhib/LTP/seed_sf"/>
</dbReference>
<feature type="non-terminal residue" evidence="6">
    <location>
        <position position="1"/>
    </location>
</feature>
<dbReference type="GO" id="GO:0006869">
    <property type="term" value="P:lipid transport"/>
    <property type="evidence" value="ECO:0007669"/>
    <property type="project" value="InterPro"/>
</dbReference>
<dbReference type="AlphaFoldDB" id="A0A5J9V7H1"/>
<keyword evidence="2" id="KW-0813">Transport</keyword>
<dbReference type="InterPro" id="IPR033872">
    <property type="entry name" value="nsLTP2"/>
</dbReference>
<organism evidence="6 7">
    <name type="scientific">Eragrostis curvula</name>
    <name type="common">weeping love grass</name>
    <dbReference type="NCBI Taxonomy" id="38414"/>
    <lineage>
        <taxon>Eukaryota</taxon>
        <taxon>Viridiplantae</taxon>
        <taxon>Streptophyta</taxon>
        <taxon>Embryophyta</taxon>
        <taxon>Tracheophyta</taxon>
        <taxon>Spermatophyta</taxon>
        <taxon>Magnoliopsida</taxon>
        <taxon>Liliopsida</taxon>
        <taxon>Poales</taxon>
        <taxon>Poaceae</taxon>
        <taxon>PACMAD clade</taxon>
        <taxon>Chloridoideae</taxon>
        <taxon>Eragrostideae</taxon>
        <taxon>Eragrostidinae</taxon>
        <taxon>Eragrostis</taxon>
    </lineage>
</organism>
<comment type="similarity">
    <text evidence="1">Belongs to the plant LTP family. B11E subfamily.</text>
</comment>
<evidence type="ECO:0000256" key="1">
    <source>
        <dbReference type="ARBA" id="ARBA00009707"/>
    </source>
</evidence>
<dbReference type="PANTHER" id="PTHR33214">
    <property type="entry name" value="BIFUNCTIONAL INHIBITOR/LIPID-TRANSFER PROTEIN/SEED STORAGE 2S ALBUMIN SUPERFAMILY PROTEIN"/>
    <property type="match status" value="1"/>
</dbReference>
<keyword evidence="7" id="KW-1185">Reference proteome</keyword>
<dbReference type="OrthoDB" id="665742at2759"/>
<name>A0A5J9V7H1_9POAL</name>
<dbReference type="CDD" id="cd01959">
    <property type="entry name" value="nsLTP2"/>
    <property type="match status" value="1"/>
</dbReference>
<accession>A0A5J9V7H1</accession>
<dbReference type="SUPFAM" id="SSF47699">
    <property type="entry name" value="Bifunctional inhibitor/lipid-transfer protein/seed storage 2S albumin"/>
    <property type="match status" value="1"/>
</dbReference>
<dbReference type="EMBL" id="RWGY01000011">
    <property type="protein sequence ID" value="TVU32142.1"/>
    <property type="molecule type" value="Genomic_DNA"/>
</dbReference>
<evidence type="ECO:0000313" key="7">
    <source>
        <dbReference type="Proteomes" id="UP000324897"/>
    </source>
</evidence>
<dbReference type="InterPro" id="IPR016140">
    <property type="entry name" value="Bifunc_inhib/LTP/seed_store"/>
</dbReference>
<keyword evidence="3" id="KW-0446">Lipid-binding</keyword>
<reference evidence="6 7" key="1">
    <citation type="journal article" date="2019" name="Sci. Rep.">
        <title>A high-quality genome of Eragrostis curvula grass provides insights into Poaceae evolution and supports new strategies to enhance forage quality.</title>
        <authorList>
            <person name="Carballo J."/>
            <person name="Santos B.A.C.M."/>
            <person name="Zappacosta D."/>
            <person name="Garbus I."/>
            <person name="Selva J.P."/>
            <person name="Gallo C.A."/>
            <person name="Diaz A."/>
            <person name="Albertini E."/>
            <person name="Caccamo M."/>
            <person name="Echenique V."/>
        </authorList>
    </citation>
    <scope>NUCLEOTIDE SEQUENCE [LARGE SCALE GENOMIC DNA]</scope>
    <source>
        <strain evidence="7">cv. Victoria</strain>
        <tissue evidence="6">Leaf</tissue>
    </source>
</reference>